<dbReference type="AlphaFoldDB" id="A0AAD7VV77"/>
<organism evidence="6 7">
    <name type="scientific">Lipomyces tetrasporus</name>
    <dbReference type="NCBI Taxonomy" id="54092"/>
    <lineage>
        <taxon>Eukaryota</taxon>
        <taxon>Fungi</taxon>
        <taxon>Dikarya</taxon>
        <taxon>Ascomycota</taxon>
        <taxon>Saccharomycotina</taxon>
        <taxon>Lipomycetes</taxon>
        <taxon>Lipomycetales</taxon>
        <taxon>Lipomycetaceae</taxon>
        <taxon>Lipomyces</taxon>
    </lineage>
</organism>
<feature type="region of interest" description="Disordered" evidence="5">
    <location>
        <begin position="288"/>
        <end position="334"/>
    </location>
</feature>
<dbReference type="InterPro" id="IPR019410">
    <property type="entry name" value="Methyltransf_16"/>
</dbReference>
<evidence type="ECO:0000313" key="7">
    <source>
        <dbReference type="Proteomes" id="UP001217417"/>
    </source>
</evidence>
<sequence length="456" mass="51395">MTMIEGFVPSLITQYRRLCKWQFVVVTIRLRTCIAIELCILLENASNTFPNMTPDPLFNASLDDRLEPITLDSVSDHIFTLFSEHKPPDNQNLGYISRTAHTLPVSISLQPSFVSELASKRAQPLTSHDHLSTLPTTKKHRRANRHSRSDAPPESVCVELEIHQSLELWNSQHEKSTTGAVLWKISPLLAEWVLTPGTVFHHLFFGNRECGSGPEIIEIGAGISGILTCALSIPLFAGENGSYIATDQSHILPLLKKNIVSNIHAIQQATAHWTHRANVSPYKSITITANDKESQGESGEWKGRQDNLRRKVKSPDHDVHSHRSRGSRSRESELSGPRVEVLELDWEHATSDVRFIRDLLWTSRDDEVEAKKGFDVVIACDSVYNDFLISPFVNTLKLLAGENTHILIGMQLRSHDVLEAFLNEAQLNGLDVWYVLPEHLPENMQPGFAVYYLRRS</sequence>
<keyword evidence="1" id="KW-0489">Methyltransferase</keyword>
<dbReference type="PANTHER" id="PTHR14614">
    <property type="entry name" value="HEPATOCELLULAR CARCINOMA-ASSOCIATED ANTIGEN"/>
    <property type="match status" value="1"/>
</dbReference>
<evidence type="ECO:0000256" key="4">
    <source>
        <dbReference type="ARBA" id="ARBA00039932"/>
    </source>
</evidence>
<feature type="region of interest" description="Disordered" evidence="5">
    <location>
        <begin position="124"/>
        <end position="154"/>
    </location>
</feature>
<reference evidence="6" key="1">
    <citation type="submission" date="2023-03" db="EMBL/GenBank/DDBJ databases">
        <title>Near-Complete genome sequence of Lipomyces tetrasporous NRRL Y-64009, an oleaginous yeast capable of growing on lignocellulosic hydrolysates.</title>
        <authorList>
            <consortium name="Lawrence Berkeley National Laboratory"/>
            <person name="Jagtap S.S."/>
            <person name="Liu J.-J."/>
            <person name="Walukiewicz H.E."/>
            <person name="Pangilinan J."/>
            <person name="Lipzen A."/>
            <person name="Ahrendt S."/>
            <person name="Koriabine M."/>
            <person name="Cobaugh K."/>
            <person name="Salamov A."/>
            <person name="Yoshinaga Y."/>
            <person name="Ng V."/>
            <person name="Daum C."/>
            <person name="Grigoriev I.V."/>
            <person name="Slininger P.J."/>
            <person name="Dien B.S."/>
            <person name="Jin Y.-S."/>
            <person name="Rao C.V."/>
        </authorList>
    </citation>
    <scope>NUCLEOTIDE SEQUENCE</scope>
    <source>
        <strain evidence="6">NRRL Y-64009</strain>
    </source>
</reference>
<dbReference type="Gene3D" id="3.40.50.150">
    <property type="entry name" value="Vaccinia Virus protein VP39"/>
    <property type="match status" value="1"/>
</dbReference>
<name>A0AAD7VV77_9ASCO</name>
<dbReference type="GO" id="GO:0008757">
    <property type="term" value="F:S-adenosylmethionine-dependent methyltransferase activity"/>
    <property type="evidence" value="ECO:0007669"/>
    <property type="project" value="UniProtKB-ARBA"/>
</dbReference>
<dbReference type="EMBL" id="JARPMG010000002">
    <property type="protein sequence ID" value="KAJ8102669.1"/>
    <property type="molecule type" value="Genomic_DNA"/>
</dbReference>
<gene>
    <name evidence="6" type="ORF">POJ06DRAFT_245309</name>
</gene>
<evidence type="ECO:0000313" key="6">
    <source>
        <dbReference type="EMBL" id="KAJ8102669.1"/>
    </source>
</evidence>
<dbReference type="Pfam" id="PF10294">
    <property type="entry name" value="Methyltransf_16"/>
    <property type="match status" value="2"/>
</dbReference>
<keyword evidence="2" id="KW-0949">S-adenosyl-L-methionine</keyword>
<evidence type="ECO:0000256" key="1">
    <source>
        <dbReference type="ARBA" id="ARBA00022603"/>
    </source>
</evidence>
<protein>
    <recommendedName>
        <fullName evidence="4">Ribosomal lysine N-methyltransferase 5</fullName>
    </recommendedName>
</protein>
<dbReference type="GO" id="GO:0032991">
    <property type="term" value="C:protein-containing complex"/>
    <property type="evidence" value="ECO:0007669"/>
    <property type="project" value="TreeGrafter"/>
</dbReference>
<proteinExistence type="inferred from homology"/>
<comment type="similarity">
    <text evidence="3">Belongs to the class I-like SAM-binding methyltransferase superfamily. RKM5 family.</text>
</comment>
<evidence type="ECO:0000256" key="3">
    <source>
        <dbReference type="ARBA" id="ARBA00038458"/>
    </source>
</evidence>
<dbReference type="GO" id="GO:0005829">
    <property type="term" value="C:cytosol"/>
    <property type="evidence" value="ECO:0007669"/>
    <property type="project" value="TreeGrafter"/>
</dbReference>
<dbReference type="GO" id="GO:0032259">
    <property type="term" value="P:methylation"/>
    <property type="evidence" value="ECO:0007669"/>
    <property type="project" value="UniProtKB-KW"/>
</dbReference>
<dbReference type="Proteomes" id="UP001217417">
    <property type="component" value="Unassembled WGS sequence"/>
</dbReference>
<dbReference type="RefSeq" id="XP_056046119.1">
    <property type="nucleotide sequence ID" value="XM_056186626.1"/>
</dbReference>
<feature type="compositionally biased region" description="Basic residues" evidence="5">
    <location>
        <begin position="137"/>
        <end position="146"/>
    </location>
</feature>
<comment type="caution">
    <text evidence="6">The sequence shown here is derived from an EMBL/GenBank/DDBJ whole genome shotgun (WGS) entry which is preliminary data.</text>
</comment>
<dbReference type="GeneID" id="80881792"/>
<evidence type="ECO:0000256" key="5">
    <source>
        <dbReference type="SAM" id="MobiDB-lite"/>
    </source>
</evidence>
<keyword evidence="7" id="KW-1185">Reference proteome</keyword>
<feature type="compositionally biased region" description="Basic and acidic residues" evidence="5">
    <location>
        <begin position="290"/>
        <end position="321"/>
    </location>
</feature>
<dbReference type="InterPro" id="IPR029063">
    <property type="entry name" value="SAM-dependent_MTases_sf"/>
</dbReference>
<accession>A0AAD7VV77</accession>
<evidence type="ECO:0000256" key="2">
    <source>
        <dbReference type="ARBA" id="ARBA00022691"/>
    </source>
</evidence>
<dbReference type="PANTHER" id="PTHR14614:SF109">
    <property type="entry name" value="RIBOSOMAL LYSINE N-METHYLTRANSFERASE 5"/>
    <property type="match status" value="1"/>
</dbReference>
<keyword evidence="1" id="KW-0808">Transferase</keyword>